<proteinExistence type="predicted"/>
<dbReference type="AlphaFoldDB" id="A0A8D9GYI2"/>
<dbReference type="Proteomes" id="UP000694005">
    <property type="component" value="Chromosome A01"/>
</dbReference>
<protein>
    <submittedName>
        <fullName evidence="1">Uncharacterized protein</fullName>
    </submittedName>
</protein>
<evidence type="ECO:0000313" key="2">
    <source>
        <dbReference type="Proteomes" id="UP000694005"/>
    </source>
</evidence>
<dbReference type="Gramene" id="A01p26220.2_BraZ1">
    <property type="protein sequence ID" value="A01p26220.2_BraZ1.CDS.1"/>
    <property type="gene ID" value="A01g26220.2_BraZ1"/>
</dbReference>
<accession>A0A8D9GYI2</accession>
<feature type="non-terminal residue" evidence="1">
    <location>
        <position position="1"/>
    </location>
</feature>
<evidence type="ECO:0000313" key="1">
    <source>
        <dbReference type="EMBL" id="CAG7888546.1"/>
    </source>
</evidence>
<organism evidence="1 2">
    <name type="scientific">Brassica campestris</name>
    <name type="common">Field mustard</name>
    <dbReference type="NCBI Taxonomy" id="3711"/>
    <lineage>
        <taxon>Eukaryota</taxon>
        <taxon>Viridiplantae</taxon>
        <taxon>Streptophyta</taxon>
        <taxon>Embryophyta</taxon>
        <taxon>Tracheophyta</taxon>
        <taxon>Spermatophyta</taxon>
        <taxon>Magnoliopsida</taxon>
        <taxon>eudicotyledons</taxon>
        <taxon>Gunneridae</taxon>
        <taxon>Pentapetalae</taxon>
        <taxon>rosids</taxon>
        <taxon>malvids</taxon>
        <taxon>Brassicales</taxon>
        <taxon>Brassicaceae</taxon>
        <taxon>Brassiceae</taxon>
        <taxon>Brassica</taxon>
    </lineage>
</organism>
<reference evidence="1 2" key="1">
    <citation type="submission" date="2021-07" db="EMBL/GenBank/DDBJ databases">
        <authorList>
            <consortium name="Genoscope - CEA"/>
            <person name="William W."/>
        </authorList>
    </citation>
    <scope>NUCLEOTIDE SEQUENCE [LARGE SCALE GENOMIC DNA]</scope>
</reference>
<sequence>VLPIDAFIPPSHTCSKVPLKKNCRIFLVSPTRHLPLRDMSFHNAIY</sequence>
<dbReference type="EMBL" id="LS974617">
    <property type="protein sequence ID" value="CAG7888546.1"/>
    <property type="molecule type" value="Genomic_DNA"/>
</dbReference>
<name>A0A8D9GYI2_BRACM</name>
<gene>
    <name evidence="1" type="ORF">BRAPAZ1V2_A01P26220.2</name>
</gene>